<evidence type="ECO:0000256" key="1">
    <source>
        <dbReference type="SAM" id="Phobius"/>
    </source>
</evidence>
<proteinExistence type="predicted"/>
<evidence type="ECO:0000313" key="2">
    <source>
        <dbReference type="EMBL" id="EFV80685.1"/>
    </source>
</evidence>
<sequence length="65" mass="7499">MHGLLWVVALLTFTLNEVIVNEAGGHEKPTYGLGLYLWFTAFLLTTIAEFLKQRIYQNLKENTKE</sequence>
<keyword evidence="1" id="KW-0812">Transmembrane</keyword>
<keyword evidence="1" id="KW-0472">Membrane</keyword>
<keyword evidence="1" id="KW-1133">Transmembrane helix</keyword>
<name>A0ABN0CBI7_NEIMU</name>
<comment type="caution">
    <text evidence="2">The sequence shown here is derived from an EMBL/GenBank/DDBJ whole genome shotgun (WGS) entry which is preliminary data.</text>
</comment>
<reference evidence="2 3" key="1">
    <citation type="submission" date="2010-12" db="EMBL/GenBank/DDBJ databases">
        <title>The Genome Sequence of Neisseria mucosa strain C102.</title>
        <authorList>
            <consortium name="The Broad Institute Genome Sequencing Platform"/>
            <person name="Earl A."/>
            <person name="Ward D."/>
            <person name="Feldgarden M."/>
            <person name="Gevers D."/>
            <person name="Sibley C.D."/>
            <person name="Field T.R."/>
            <person name="Grinwis M."/>
            <person name="Eshaghurshan C.S."/>
            <person name="Surette M."/>
            <person name="Young S.K."/>
            <person name="Zeng Q."/>
            <person name="Gargeya S."/>
            <person name="Fitzgerald M."/>
            <person name="Haas B."/>
            <person name="Abouelleil A."/>
            <person name="Alvarado L."/>
            <person name="Arachchi H.M."/>
            <person name="Berlin A."/>
            <person name="Brown A."/>
            <person name="Chapman S.B."/>
            <person name="Chen Z."/>
            <person name="Dunbar C."/>
            <person name="Freedman E."/>
            <person name="Gearin G."/>
            <person name="Gellesch M."/>
            <person name="Goldberg J."/>
            <person name="Griggs A."/>
            <person name="Gujja S."/>
            <person name="Heilman E."/>
            <person name="Heiman D."/>
            <person name="Howarth C."/>
            <person name="Larson L."/>
            <person name="Lui A."/>
            <person name="MacDonald P.J.P."/>
            <person name="Mehta T."/>
            <person name="Montmayeur A."/>
            <person name="Murphy C."/>
            <person name="Neiman D."/>
            <person name="Pearson M."/>
            <person name="Priest M."/>
            <person name="Roberts A."/>
            <person name="Saif S."/>
            <person name="Shea T."/>
            <person name="Shenoy N."/>
            <person name="Sisk P."/>
            <person name="Stolte C."/>
            <person name="Sykes S."/>
            <person name="White J."/>
            <person name="Yandava C."/>
            <person name="Nusbaum C."/>
            <person name="Birren B."/>
        </authorList>
    </citation>
    <scope>NUCLEOTIDE SEQUENCE [LARGE SCALE GENOMIC DNA]</scope>
    <source>
        <strain evidence="2 3">C102</strain>
    </source>
</reference>
<accession>A0ABN0CBI7</accession>
<gene>
    <name evidence="2" type="ORF">HMPREF0604_01165</name>
</gene>
<dbReference type="EMBL" id="ACRG01000008">
    <property type="protein sequence ID" value="EFV80685.1"/>
    <property type="molecule type" value="Genomic_DNA"/>
</dbReference>
<evidence type="ECO:0000313" key="3">
    <source>
        <dbReference type="Proteomes" id="UP000003612"/>
    </source>
</evidence>
<feature type="transmembrane region" description="Helical" evidence="1">
    <location>
        <begin position="30"/>
        <end position="51"/>
    </location>
</feature>
<protein>
    <submittedName>
        <fullName evidence="2">Uncharacterized protein</fullName>
    </submittedName>
</protein>
<keyword evidence="3" id="KW-1185">Reference proteome</keyword>
<organism evidence="2 3">
    <name type="scientific">Neisseria mucosa C102</name>
    <dbReference type="NCBI Taxonomy" id="435832"/>
    <lineage>
        <taxon>Bacteria</taxon>
        <taxon>Pseudomonadati</taxon>
        <taxon>Pseudomonadota</taxon>
        <taxon>Betaproteobacteria</taxon>
        <taxon>Neisseriales</taxon>
        <taxon>Neisseriaceae</taxon>
        <taxon>Neisseria</taxon>
    </lineage>
</organism>
<dbReference type="Proteomes" id="UP000003612">
    <property type="component" value="Unassembled WGS sequence"/>
</dbReference>